<evidence type="ECO:0000256" key="1">
    <source>
        <dbReference type="SAM" id="MobiDB-lite"/>
    </source>
</evidence>
<reference evidence="2 3" key="1">
    <citation type="submission" date="2018-03" db="EMBL/GenBank/DDBJ databases">
        <title>Draft genome of Deinococcus sp. OD32.</title>
        <authorList>
            <person name="Wang X.-P."/>
            <person name="Du Z.-J."/>
        </authorList>
    </citation>
    <scope>NUCLEOTIDE SEQUENCE [LARGE SCALE GENOMIC DNA]</scope>
    <source>
        <strain evidence="2 3">OD32</strain>
    </source>
</reference>
<keyword evidence="3" id="KW-1185">Reference proteome</keyword>
<organism evidence="2 3">
    <name type="scientific">Deinococcus arcticus</name>
    <dbReference type="NCBI Taxonomy" id="2136176"/>
    <lineage>
        <taxon>Bacteria</taxon>
        <taxon>Thermotogati</taxon>
        <taxon>Deinococcota</taxon>
        <taxon>Deinococci</taxon>
        <taxon>Deinococcales</taxon>
        <taxon>Deinococcaceae</taxon>
        <taxon>Deinococcus</taxon>
    </lineage>
</organism>
<feature type="region of interest" description="Disordered" evidence="1">
    <location>
        <begin position="148"/>
        <end position="167"/>
    </location>
</feature>
<dbReference type="AlphaFoldDB" id="A0A2T3W712"/>
<proteinExistence type="predicted"/>
<evidence type="ECO:0000313" key="3">
    <source>
        <dbReference type="Proteomes" id="UP000240317"/>
    </source>
</evidence>
<dbReference type="EMBL" id="PYSV01000010">
    <property type="protein sequence ID" value="PTA67679.1"/>
    <property type="molecule type" value="Genomic_DNA"/>
</dbReference>
<comment type="caution">
    <text evidence="2">The sequence shown here is derived from an EMBL/GenBank/DDBJ whole genome shotgun (WGS) entry which is preliminary data.</text>
</comment>
<evidence type="ECO:0000313" key="2">
    <source>
        <dbReference type="EMBL" id="PTA67679.1"/>
    </source>
</evidence>
<sequence>MSGLLVAGYGFGASSAPVPSPLAPSLLTRLSALLPQTAQPVTLLTRRSSISTVQLELRVASVGGDPAVLRQIAVSAARGVPPVYDERLNITREEFKKYVVFQETLASTGKTFRLSVTRDAGRVTFGDGPSMNGVLRGVSVDLKTGEMRSPEGFSARPVSVPPNDDPSRGLEVRTGFQWRIFGNGSAGRAVNGTLSLLQLNSGRIVLAYTRNSMLDYKLNVGELIVEYTRP</sequence>
<accession>A0A2T3W712</accession>
<protein>
    <submittedName>
        <fullName evidence="2">Uncharacterized protein</fullName>
    </submittedName>
</protein>
<dbReference type="Proteomes" id="UP000240317">
    <property type="component" value="Unassembled WGS sequence"/>
</dbReference>
<gene>
    <name evidence="2" type="ORF">C8263_11235</name>
</gene>
<name>A0A2T3W712_9DEIO</name>